<evidence type="ECO:0000313" key="1">
    <source>
        <dbReference type="EMBL" id="KAB2328689.1"/>
    </source>
</evidence>
<sequence length="134" mass="15894">MTGYELKPVIHKGTEKGKQEAYQIIPTNTLPSWSNEMKHYYFATEEQEQCKDCGIRGRIDGPYIYNQKDLIDAAKDIYLPQEWTHIGKNVYRKTLFSKKFRDLIIENKISRDIRKMSDFKYGSRDWVLEPILLI</sequence>
<proteinExistence type="predicted"/>
<reference evidence="1 2" key="1">
    <citation type="journal article" date="2016" name="Antonie Van Leeuwenhoek">
        <title>Bacillus depressus sp. nov., isolated from soil of a sunflower field.</title>
        <authorList>
            <person name="Wei X."/>
            <person name="Xin D."/>
            <person name="Xin Y."/>
            <person name="Zhang H."/>
            <person name="Wang T."/>
            <person name="Zhang J."/>
        </authorList>
    </citation>
    <scope>NUCLEOTIDE SEQUENCE [LARGE SCALE GENOMIC DNA]</scope>
    <source>
        <strain evidence="1 2">BZ1</strain>
    </source>
</reference>
<accession>A0A6L3UXK8</accession>
<dbReference type="AlphaFoldDB" id="A0A6L3UXK8"/>
<protein>
    <submittedName>
        <fullName evidence="1">Uncharacterized protein</fullName>
    </submittedName>
</protein>
<keyword evidence="2" id="KW-1185">Reference proteome</keyword>
<name>A0A6L3UXK8_9BACI</name>
<dbReference type="OrthoDB" id="2736797at2"/>
<evidence type="ECO:0000313" key="2">
    <source>
        <dbReference type="Proteomes" id="UP000481030"/>
    </source>
</evidence>
<gene>
    <name evidence="1" type="ORF">F7731_24535</name>
</gene>
<dbReference type="Proteomes" id="UP000481030">
    <property type="component" value="Unassembled WGS sequence"/>
</dbReference>
<organism evidence="1 2">
    <name type="scientific">Cytobacillus depressus</name>
    <dbReference type="NCBI Taxonomy" id="1602942"/>
    <lineage>
        <taxon>Bacteria</taxon>
        <taxon>Bacillati</taxon>
        <taxon>Bacillota</taxon>
        <taxon>Bacilli</taxon>
        <taxon>Bacillales</taxon>
        <taxon>Bacillaceae</taxon>
        <taxon>Cytobacillus</taxon>
    </lineage>
</organism>
<comment type="caution">
    <text evidence="1">The sequence shown here is derived from an EMBL/GenBank/DDBJ whole genome shotgun (WGS) entry which is preliminary data.</text>
</comment>
<dbReference type="EMBL" id="WBOS01000025">
    <property type="protein sequence ID" value="KAB2328689.1"/>
    <property type="molecule type" value="Genomic_DNA"/>
</dbReference>